<comment type="cofactor">
    <cofactor evidence="1">
        <name>pyridoxal 5'-phosphate</name>
        <dbReference type="ChEBI" id="CHEBI:597326"/>
    </cofactor>
</comment>
<dbReference type="PANTHER" id="PTHR43727">
    <property type="entry name" value="DIAMINOPIMELATE DECARBOXYLASE"/>
    <property type="match status" value="1"/>
</dbReference>
<dbReference type="Proteomes" id="UP001344658">
    <property type="component" value="Unassembled WGS sequence"/>
</dbReference>
<evidence type="ECO:0000313" key="5">
    <source>
        <dbReference type="Proteomes" id="UP001344658"/>
    </source>
</evidence>
<evidence type="ECO:0000256" key="2">
    <source>
        <dbReference type="ARBA" id="ARBA00022898"/>
    </source>
</evidence>
<dbReference type="RefSeq" id="WP_330799282.1">
    <property type="nucleotide sequence ID" value="NZ_JAZEWV010000031.1"/>
</dbReference>
<name>A0ABU7PIC9_9ACTN</name>
<gene>
    <name evidence="4" type="ORF">V2S66_26915</name>
</gene>
<evidence type="ECO:0000256" key="3">
    <source>
        <dbReference type="SAM" id="MobiDB-lite"/>
    </source>
</evidence>
<keyword evidence="2" id="KW-0663">Pyridoxal phosphate</keyword>
<comment type="caution">
    <text evidence="4">The sequence shown here is derived from an EMBL/GenBank/DDBJ whole genome shotgun (WGS) entry which is preliminary data.</text>
</comment>
<reference evidence="4 5" key="1">
    <citation type="submission" date="2023-12" db="EMBL/GenBank/DDBJ databases">
        <title>Streptomyces sp. V4-01.</title>
        <authorList>
            <person name="Somphong A."/>
            <person name="Phongsopitanun W."/>
        </authorList>
    </citation>
    <scope>NUCLEOTIDE SEQUENCE [LARGE SCALE GENOMIC DNA]</scope>
    <source>
        <strain evidence="4 5">V4-01</strain>
    </source>
</reference>
<sequence length="432" mass="43537">MTLSHHFPTFHRMLHARLDPGRWPPGTRITADGDMLVGGVALTRVAARHGTPAAVLDVAEVRRRCAAHRAALPWADLGWSAAALAAPGVLRLVAAQGLSVTVGSVAELAAARAAGVPAAATLARRPLPGFAGAVVLRDPREAGEHPDRAAAPRPVLLAVALRGHGPGVAPGDAVEAVRRLLAGPGVRLAGLHAVPGPPGSRVSAYEAAVRVLLAVASALREAHGVAVERLHLSGDGVVPASDPHGLAQRLRTAMDYECRVLRLPAPRLTLETGRALLAPAAVTLLRVVTATGAAVTLEGPLTGSVAGPLTGPVGDTFAQPRSAIPGAPAAPFAEPSAAAHAGPFDPYAEPSAEPAPGPDPAVRLVGRSQGAKLRTVGVGGPGEGPRRLPLPEDVAPGDLLAVAHRVGGPALACGPGHALVAVEDGAARLLTE</sequence>
<accession>A0ABU7PIC9</accession>
<dbReference type="PANTHER" id="PTHR43727:SF2">
    <property type="entry name" value="GROUP IV DECARBOXYLASE"/>
    <property type="match status" value="1"/>
</dbReference>
<organism evidence="4 5">
    <name type="scientific">Actinacidiphila polyblastidii</name>
    <dbReference type="NCBI Taxonomy" id="3110430"/>
    <lineage>
        <taxon>Bacteria</taxon>
        <taxon>Bacillati</taxon>
        <taxon>Actinomycetota</taxon>
        <taxon>Actinomycetes</taxon>
        <taxon>Kitasatosporales</taxon>
        <taxon>Streptomycetaceae</taxon>
        <taxon>Actinacidiphila</taxon>
    </lineage>
</organism>
<protein>
    <recommendedName>
        <fullName evidence="6">Diaminopimelate decarboxylase</fullName>
    </recommendedName>
</protein>
<evidence type="ECO:0008006" key="6">
    <source>
        <dbReference type="Google" id="ProtNLM"/>
    </source>
</evidence>
<feature type="compositionally biased region" description="Low complexity" evidence="3">
    <location>
        <begin position="323"/>
        <end position="343"/>
    </location>
</feature>
<proteinExistence type="predicted"/>
<dbReference type="EMBL" id="JAZEWV010000031">
    <property type="protein sequence ID" value="MEE4545585.1"/>
    <property type="molecule type" value="Genomic_DNA"/>
</dbReference>
<dbReference type="Gene3D" id="3.20.20.10">
    <property type="entry name" value="Alanine racemase"/>
    <property type="match status" value="2"/>
</dbReference>
<evidence type="ECO:0000313" key="4">
    <source>
        <dbReference type="EMBL" id="MEE4545585.1"/>
    </source>
</evidence>
<keyword evidence="5" id="KW-1185">Reference proteome</keyword>
<feature type="region of interest" description="Disordered" evidence="3">
    <location>
        <begin position="312"/>
        <end position="364"/>
    </location>
</feature>
<dbReference type="SUPFAM" id="SSF51419">
    <property type="entry name" value="PLP-binding barrel"/>
    <property type="match status" value="1"/>
</dbReference>
<dbReference type="InterPro" id="IPR029066">
    <property type="entry name" value="PLP-binding_barrel"/>
</dbReference>
<evidence type="ECO:0000256" key="1">
    <source>
        <dbReference type="ARBA" id="ARBA00001933"/>
    </source>
</evidence>